<organism evidence="2 3">
    <name type="scientific">Rossellomorea aquimaris</name>
    <dbReference type="NCBI Taxonomy" id="189382"/>
    <lineage>
        <taxon>Bacteria</taxon>
        <taxon>Bacillati</taxon>
        <taxon>Bacillota</taxon>
        <taxon>Bacilli</taxon>
        <taxon>Bacillales</taxon>
        <taxon>Bacillaceae</taxon>
        <taxon>Rossellomorea</taxon>
    </lineage>
</organism>
<dbReference type="Proteomes" id="UP000182062">
    <property type="component" value="Unassembled WGS sequence"/>
</dbReference>
<protein>
    <recommendedName>
        <fullName evidence="1">VWFA domain-containing protein</fullName>
    </recommendedName>
</protein>
<proteinExistence type="predicted"/>
<gene>
    <name evidence="2" type="ORF">BHE18_17250</name>
</gene>
<dbReference type="InterPro" id="IPR036465">
    <property type="entry name" value="vWFA_dom_sf"/>
</dbReference>
<dbReference type="SUPFAM" id="SSF53300">
    <property type="entry name" value="vWA-like"/>
    <property type="match status" value="1"/>
</dbReference>
<evidence type="ECO:0000259" key="1">
    <source>
        <dbReference type="PROSITE" id="PS50234"/>
    </source>
</evidence>
<dbReference type="PROSITE" id="PS50234">
    <property type="entry name" value="VWFA"/>
    <property type="match status" value="1"/>
</dbReference>
<evidence type="ECO:0000313" key="3">
    <source>
        <dbReference type="Proteomes" id="UP000182062"/>
    </source>
</evidence>
<dbReference type="InterPro" id="IPR002035">
    <property type="entry name" value="VWF_A"/>
</dbReference>
<dbReference type="Pfam" id="PF00092">
    <property type="entry name" value="VWA"/>
    <property type="match status" value="1"/>
</dbReference>
<comment type="caution">
    <text evidence="2">The sequence shown here is derived from an EMBL/GenBank/DDBJ whole genome shotgun (WGS) entry which is preliminary data.</text>
</comment>
<feature type="domain" description="VWFA" evidence="1">
    <location>
        <begin position="7"/>
        <end position="183"/>
    </location>
</feature>
<reference evidence="2 3" key="1">
    <citation type="submission" date="2016-09" db="EMBL/GenBank/DDBJ databases">
        <title>Bacillus aquimaris SAMM genome sequence reveals colonization and biosurfactant production capacities.</title>
        <authorList>
            <person name="Waghmode S.R."/>
            <person name="Suryavanshi M.V."/>
        </authorList>
    </citation>
    <scope>NUCLEOTIDE SEQUENCE [LARGE SCALE GENOMIC DNA]</scope>
    <source>
        <strain evidence="2 3">SAMM</strain>
    </source>
</reference>
<dbReference type="RefSeq" id="WP_071620098.1">
    <property type="nucleotide sequence ID" value="NZ_MINN01000128.1"/>
</dbReference>
<name>A0A1J6VTR9_9BACI</name>
<accession>A0A1J6VTR9</accession>
<keyword evidence="3" id="KW-1185">Reference proteome</keyword>
<dbReference type="EMBL" id="MINN01000128">
    <property type="protein sequence ID" value="OIU68669.1"/>
    <property type="molecule type" value="Genomic_DNA"/>
</dbReference>
<sequence length="193" mass="21757">MNKKLTEIIFLLDRSGSMGGLESDTIGGFNAFIDRQCKEGETRLTTVLFDDEMEVLWDGIDARHARLTQEEYYVRGCTALLDAVGKTISAAGRRLSQTKEGERPGKVIVVITTDGMENASREYTYEKVKKMISHQQEKYSWDFIFIGANMDASEEAQSLGIHKEDSFSFEATHEGVGKMYDMVCDAVTDRRID</sequence>
<evidence type="ECO:0000313" key="2">
    <source>
        <dbReference type="EMBL" id="OIU68669.1"/>
    </source>
</evidence>
<dbReference type="Gene3D" id="3.40.50.410">
    <property type="entry name" value="von Willebrand factor, type A domain"/>
    <property type="match status" value="1"/>
</dbReference>
<dbReference type="CDD" id="cd00198">
    <property type="entry name" value="vWFA"/>
    <property type="match status" value="1"/>
</dbReference>
<dbReference type="AlphaFoldDB" id="A0A1J6VTR9"/>
<dbReference type="OrthoDB" id="9790144at2"/>